<dbReference type="EMBL" id="FNCO01000002">
    <property type="protein sequence ID" value="SDG42254.1"/>
    <property type="molecule type" value="Genomic_DNA"/>
</dbReference>
<sequence length="2030" mass="221212">MKRTIICMTEEELKGFQDELQRGFSVRLAFKAETEEGETEEQARQAYQAFFDMLKGGGLKFRAYTVVNGQPPQAIADLQPSGVTTALLDDFRRWFESHAQAAANLNAPGFWALRNLYLNGIDNTASLDAHAVLVGASSWVAPVPQCLGLAYVLHIDYAGSEDVVFQPLIDDALSPGDTEGRLEADDVEFAYASGIADFCSSNRAIRPAMGDMLIDPETGFVNFGKDDSEQAAYRTLTRIEQRAGSLFTGFFAVSEVQWKDQPSLVQRVRRESWRALATLATSLDTLLLALMMPHVGQVADSPREGGLLGPLLDVLIERLKKDGMPADTPRSVLRKAIRGGIQQNLISVDMKAYIDVLLDICRPQGGQGTSSFAATDSMLYRLLQACVQPAAQKWKELEALPLEKLSAELAPLQDAVLSENGFESTVLRLLHQIRKTVSDSLKQYVDGDPEKALKVYDQAVLDFEGLLNTGLNGADAARQSVGKLICDTVLHQSKATTQTLEKAAEGLEFWNWRLGGRGTGPKPDATQSMLDCLAFIPAPEDFFTDLPKGQPTELPADKEALAALALVSEHMQRTVQRELFVPASTRFSPDLAPGPLAIPLTVDPVVDDLEQDEFSAAFSGMALALRRTIDGQTYTPWAYANLADFHHPASPSPAALAEAITVQPVPTTINDGRRSLFLHYDGLPLACSAFDESLPGAGFDPLGKAFFGTDYPATLLNGFQPLPTLAYGARYEVCAHVVGRSGSLPRGMQGSAPWLPAAKIEVDGKPKLSLTYSRRTAIGRTTINDSETVQRLGVIPAGLQPLSADYPRLGLHSDASLPLDLFRQVDGSGALHFDAVQPSREIYLEDFRYSGPDGGKLTLSIYHGATLQTVPAVPVSGTSAKKALSIVLAGNTFQIDFEGEKISIAKEPGVDSLSLRLGLTSPGLATVSFADPAASAERATGQGPNVENLLLLGASFTGLAGGGWRAPFGNRAALKVNFPRVPYSDFVRWIANPDLRYKVFKGLKDDHQIKLFLYLLEAANIDRSRDLELGKLLDALLDPAVSSLRLDVVVLDGLMDSTERLSQRPELKPQAVYQMEIPSLGEILASLGTGLGTLLDKGRIKDILKQVNEKCQHSLNVTSFAMNAGQALSFDGKSLQIPAGTCVQLLARPQVESGLFSAKLGVLDSRLETLAIGRNGNLVVFDGARVLIESMQALSAPLEEWKKLARSDIHYEAAGTARSYVLKADPSYARAWQWRQLGAITILTQRWRFDGRPIYAWINPKENDFRVEKPGRASRLLTGNSQLANFEIQAFAGRDRDGQSSTINLLPAPASTILHTVHWDKPSATVFRHRITLHSRYTAALLRETDGQCQAWSDDFEGAWLRVAMLAESTRIELTRPQLRAMIPLTQSPEEGEGRTPPLMAILQERPFTHGGLADRVVAEVRSGVGYAMSAGANGVVHAADVRKEIGRDPRLAYEAYDEAMGKSAMLSVEGPIGLTFESDAVSAPAFPNTALVLDPVSLEVNTHGVPTMQSLELEEHFLSVGLRRYLHPHWLVNGIDWLNPPDLTRNCWIQLPGMQGTLFLDVEGGAMDLVEVGLSATPWEVTMDWRILDITANGDQRMSLLRVPTTNGITDWQCALLHAPMNERRALLSVFLVPPTAEKRGAGNAPKLLASIEWTLPSGHGFADVKVVAQDELKWTCEISLSQSTSMHWARTNRNFATVFVADGSPLEMGKAWQVKDLRARLENGELKFTARDSVGERFWLRPAQGMQPFPTHTQRHLALLFSEVRSGLGRPLERPTALYMLGSNSLQGISGVVPDVKNGRVRVVEFETPAIIIGRGAVSIPDQYKFGYLDLVAPGIAVPPASGARTLLSLNMRLVANLEARSRVVELRLGLRPESTKTSEVGVLELKSTSVSEWATFGVDLSVDGTGKVKVLAAWAVDRDGMRQAVDAQWLGIPWNTDAMQGLVMTVEPAKFKDGLDRELWLEVAMLATSLTEGNSARHGFNSTLDLDWFFGADPLSPDTAASEDALRGLHEVQARIISVSPLISMNG</sequence>
<gene>
    <name evidence="1" type="ORF">SAMN05216605_10244</name>
</gene>
<keyword evidence="2" id="KW-1185">Reference proteome</keyword>
<proteinExistence type="predicted"/>
<accession>A0A1G7U4C1</accession>
<organism evidence="1 2">
    <name type="scientific">Pseudomonas abietaniphila</name>
    <dbReference type="NCBI Taxonomy" id="89065"/>
    <lineage>
        <taxon>Bacteria</taxon>
        <taxon>Pseudomonadati</taxon>
        <taxon>Pseudomonadota</taxon>
        <taxon>Gammaproteobacteria</taxon>
        <taxon>Pseudomonadales</taxon>
        <taxon>Pseudomonadaceae</taxon>
        <taxon>Pseudomonas</taxon>
    </lineage>
</organism>
<evidence type="ECO:0000313" key="2">
    <source>
        <dbReference type="Proteomes" id="UP000182894"/>
    </source>
</evidence>
<dbReference type="RefSeq" id="WP_074750347.1">
    <property type="nucleotide sequence ID" value="NZ_FNCO01000002.1"/>
</dbReference>
<protein>
    <submittedName>
        <fullName evidence="1">Uncharacterized protein</fullName>
    </submittedName>
</protein>
<reference evidence="2" key="1">
    <citation type="submission" date="2016-10" db="EMBL/GenBank/DDBJ databases">
        <authorList>
            <person name="Varghese N."/>
            <person name="Submissions S."/>
        </authorList>
    </citation>
    <scope>NUCLEOTIDE SEQUENCE [LARGE SCALE GENOMIC DNA]</scope>
    <source>
        <strain evidence="2">ATCC 700689</strain>
    </source>
</reference>
<dbReference type="OrthoDB" id="8166552at2"/>
<dbReference type="STRING" id="89065.SAMN05216605_10244"/>
<evidence type="ECO:0000313" key="1">
    <source>
        <dbReference type="EMBL" id="SDG42254.1"/>
    </source>
</evidence>
<name>A0A1G7U4C1_9PSED</name>
<dbReference type="Proteomes" id="UP000182894">
    <property type="component" value="Unassembled WGS sequence"/>
</dbReference>